<keyword evidence="1" id="KW-0732">Signal</keyword>
<dbReference type="Proteomes" id="UP000293550">
    <property type="component" value="Unassembled WGS sequence"/>
</dbReference>
<evidence type="ECO:0000313" key="2">
    <source>
        <dbReference type="EMBL" id="RZI46671.1"/>
    </source>
</evidence>
<dbReference type="EMBL" id="SCFB01000004">
    <property type="protein sequence ID" value="RZI46671.1"/>
    <property type="molecule type" value="Genomic_DNA"/>
</dbReference>
<accession>A0A4Q7DI74</accession>
<comment type="caution">
    <text evidence="2">The sequence shown here is derived from an EMBL/GenBank/DDBJ whole genome shotgun (WGS) entry which is preliminary data.</text>
</comment>
<gene>
    <name evidence="2" type="ORF">EQU50_03550</name>
</gene>
<reference evidence="2 3" key="1">
    <citation type="submission" date="2018-10" db="EMBL/GenBank/DDBJ databases">
        <title>An updated phylogeny of the Alphaproteobacteria reveals that the parasitic Rickettsiales and Holosporales have independent origins.</title>
        <authorList>
            <person name="Munoz-Gomez S.A."/>
            <person name="Hess S."/>
            <person name="Burger G."/>
            <person name="Lang B.F."/>
            <person name="Susko E."/>
            <person name="Slamovits C.H."/>
            <person name="Roger A.J."/>
        </authorList>
    </citation>
    <scope>NUCLEOTIDE SEQUENCE [LARGE SCALE GENOMIC DNA]</scope>
    <source>
        <strain evidence="2">HOLO01</strain>
    </source>
</reference>
<organism evidence="2 3">
    <name type="scientific">Candidatus Finniella inopinata</name>
    <dbReference type="NCBI Taxonomy" id="1696036"/>
    <lineage>
        <taxon>Bacteria</taxon>
        <taxon>Pseudomonadati</taxon>
        <taxon>Pseudomonadota</taxon>
        <taxon>Alphaproteobacteria</taxon>
        <taxon>Holosporales</taxon>
        <taxon>Candidatus Paracaedibacteraceae</taxon>
        <taxon>Candidatus Finniella</taxon>
    </lineage>
</organism>
<evidence type="ECO:0000313" key="3">
    <source>
        <dbReference type="Proteomes" id="UP000293550"/>
    </source>
</evidence>
<protein>
    <submittedName>
        <fullName evidence="2">Uncharacterized protein</fullName>
    </submittedName>
</protein>
<feature type="signal peptide" evidence="1">
    <location>
        <begin position="1"/>
        <end position="22"/>
    </location>
</feature>
<evidence type="ECO:0000256" key="1">
    <source>
        <dbReference type="SAM" id="SignalP"/>
    </source>
</evidence>
<dbReference type="RefSeq" id="WP_130153767.1">
    <property type="nucleotide sequence ID" value="NZ_SCFB01000004.1"/>
</dbReference>
<sequence length="276" mass="29782">MRSGYISSLLLFSAIFSSQASTQELWSFEDSDETVICVINANSVGTSPITVGLEYRDGGSESHTIFPMNNYVFGGGKTHGARLVSTTPAAITAPSTKPAWLTAGDLGHLENNILMLRNGYGEVYQRILGTGAADQLILKYQNELNKFFQSEGKNKPDERAEVVGPTFTWDSGVIDNAYRFTWVLSYQLLQKGVPYILGYKGGFTIIDPDGNTVHALPAETSFQRVVGLGSFQTTPVVSGSVALRPAGTTPGTREGATVALKSVSTINQPYVEVLIR</sequence>
<proteinExistence type="predicted"/>
<keyword evidence="3" id="KW-1185">Reference proteome</keyword>
<name>A0A4Q7DI74_9PROT</name>
<dbReference type="AlphaFoldDB" id="A0A4Q7DI74"/>
<feature type="chain" id="PRO_5020590776" evidence="1">
    <location>
        <begin position="23"/>
        <end position="276"/>
    </location>
</feature>